<evidence type="ECO:0000313" key="4">
    <source>
        <dbReference type="Proteomes" id="UP001431572"/>
    </source>
</evidence>
<evidence type="ECO:0000313" key="3">
    <source>
        <dbReference type="Proteomes" id="UP000521676"/>
    </source>
</evidence>
<evidence type="ECO:0000313" key="2">
    <source>
        <dbReference type="EMBL" id="WJW65817.1"/>
    </source>
</evidence>
<keyword evidence="4" id="KW-1185">Reference proteome</keyword>
<dbReference type="AlphaFoldDB" id="A0A8T7M280"/>
<sequence length="76" mass="8561">MNQLPSIAQVAHRLKHDPDPKTGLRHTVLLVFNINGELRVSAKCTLRGCGCTVFYDAQKVEKDGKQWIQVTMPIED</sequence>
<dbReference type="Proteomes" id="UP001431572">
    <property type="component" value="Chromosome 1"/>
</dbReference>
<reference evidence="1 3" key="1">
    <citation type="submission" date="2020-06" db="EMBL/GenBank/DDBJ databases">
        <title>Anoxygenic phototrophic Chloroflexota member uses a Type I reaction center.</title>
        <authorList>
            <person name="Tsuji J.M."/>
            <person name="Shaw N.A."/>
            <person name="Nagashima S."/>
            <person name="Venkiteswaran J."/>
            <person name="Schiff S.L."/>
            <person name="Hanada S."/>
            <person name="Tank M."/>
            <person name="Neufeld J.D."/>
        </authorList>
    </citation>
    <scope>NUCLEOTIDE SEQUENCE [LARGE SCALE GENOMIC DNA]</scope>
    <source>
        <strain evidence="1">L227-S17</strain>
    </source>
</reference>
<protein>
    <submittedName>
        <fullName evidence="1">Uncharacterized protein</fullName>
    </submittedName>
</protein>
<gene>
    <name evidence="1" type="ORF">HXX08_11270</name>
    <name evidence="2" type="ORF">OZ401_001596</name>
</gene>
<dbReference type="Proteomes" id="UP000521676">
    <property type="component" value="Unassembled WGS sequence"/>
</dbReference>
<accession>A0A8T7M280</accession>
<dbReference type="EMBL" id="JACATZ010000001">
    <property type="protein sequence ID" value="NWJ46449.1"/>
    <property type="molecule type" value="Genomic_DNA"/>
</dbReference>
<dbReference type="EMBL" id="CP128399">
    <property type="protein sequence ID" value="WJW65817.1"/>
    <property type="molecule type" value="Genomic_DNA"/>
</dbReference>
<organism evidence="1 3">
    <name type="scientific">Candidatus Chlorohelix allophototropha</name>
    <dbReference type="NCBI Taxonomy" id="3003348"/>
    <lineage>
        <taxon>Bacteria</taxon>
        <taxon>Bacillati</taxon>
        <taxon>Chloroflexota</taxon>
        <taxon>Chloroflexia</taxon>
        <taxon>Candidatus Chloroheliales</taxon>
        <taxon>Candidatus Chloroheliaceae</taxon>
        <taxon>Candidatus Chlorohelix</taxon>
    </lineage>
</organism>
<name>A0A8T7M280_9CHLR</name>
<dbReference type="RefSeq" id="WP_341467702.1">
    <property type="nucleotide sequence ID" value="NZ_CP128399.1"/>
</dbReference>
<evidence type="ECO:0000313" key="1">
    <source>
        <dbReference type="EMBL" id="NWJ46449.1"/>
    </source>
</evidence>
<reference evidence="2" key="2">
    <citation type="journal article" date="2024" name="Nature">
        <title>Anoxygenic phototroph of the Chloroflexota uses a type I reaction centre.</title>
        <authorList>
            <person name="Tsuji J.M."/>
            <person name="Shaw N.A."/>
            <person name="Nagashima S."/>
            <person name="Venkiteswaran J.J."/>
            <person name="Schiff S.L."/>
            <person name="Watanabe T."/>
            <person name="Fukui M."/>
            <person name="Hanada S."/>
            <person name="Tank M."/>
            <person name="Neufeld J.D."/>
        </authorList>
    </citation>
    <scope>NUCLEOTIDE SEQUENCE</scope>
    <source>
        <strain evidence="2">L227-S17</strain>
    </source>
</reference>
<proteinExistence type="predicted"/>